<reference evidence="2 3" key="1">
    <citation type="submission" date="2015-01" db="EMBL/GenBank/DDBJ databases">
        <title>The Genome Sequence of Cladophialophora immunda CBS83496.</title>
        <authorList>
            <consortium name="The Broad Institute Genomics Platform"/>
            <person name="Cuomo C."/>
            <person name="de Hoog S."/>
            <person name="Gorbushina A."/>
            <person name="Stielow B."/>
            <person name="Teixiera M."/>
            <person name="Abouelleil A."/>
            <person name="Chapman S.B."/>
            <person name="Priest M."/>
            <person name="Young S.K."/>
            <person name="Wortman J."/>
            <person name="Nusbaum C."/>
            <person name="Birren B."/>
        </authorList>
    </citation>
    <scope>NUCLEOTIDE SEQUENCE [LARGE SCALE GENOMIC DNA]</scope>
    <source>
        <strain evidence="2 3">CBS 83496</strain>
    </source>
</reference>
<dbReference type="VEuPathDB" id="FungiDB:PV07_08667"/>
<gene>
    <name evidence="2" type="ORF">PV07_08667</name>
</gene>
<feature type="region of interest" description="Disordered" evidence="1">
    <location>
        <begin position="230"/>
        <end position="255"/>
    </location>
</feature>
<sequence length="255" mass="28865">MTCNICTASTCNIYTATRKVIYNEEGHLQQGNIYNKFIQRHPYTHPSTAQTADAPPPPTNGCISNEIGRGWPDQILLPPKATTDSSTWRLRTSTLDSIKRRTRIRRFGGGWPTWLTRERRENICRRPPPQYESTQDTAIQDLPPHDGSSDGERGERTAAGSRAPPLQRLKDLTSTASIYNLTTTITPPPWYPELIAGGLVQFILPNLRNTQARELKEKRINKDLANIRQKSKSEKLDGYQKKKSDCNVDIGHTRK</sequence>
<dbReference type="AlphaFoldDB" id="A0A0D1ZCR6"/>
<protein>
    <submittedName>
        <fullName evidence="2">Uncharacterized protein</fullName>
    </submittedName>
</protein>
<dbReference type="Proteomes" id="UP000054466">
    <property type="component" value="Unassembled WGS sequence"/>
</dbReference>
<dbReference type="GeneID" id="27347861"/>
<evidence type="ECO:0000313" key="2">
    <source>
        <dbReference type="EMBL" id="KIW25501.1"/>
    </source>
</evidence>
<feature type="compositionally biased region" description="Basic and acidic residues" evidence="1">
    <location>
        <begin position="143"/>
        <end position="156"/>
    </location>
</feature>
<proteinExistence type="predicted"/>
<dbReference type="OrthoDB" id="28053at2759"/>
<feature type="region of interest" description="Disordered" evidence="1">
    <location>
        <begin position="121"/>
        <end position="169"/>
    </location>
</feature>
<evidence type="ECO:0000313" key="3">
    <source>
        <dbReference type="Proteomes" id="UP000054466"/>
    </source>
</evidence>
<keyword evidence="3" id="KW-1185">Reference proteome</keyword>
<dbReference type="EMBL" id="KN847044">
    <property type="protein sequence ID" value="KIW25501.1"/>
    <property type="molecule type" value="Genomic_DNA"/>
</dbReference>
<evidence type="ECO:0000256" key="1">
    <source>
        <dbReference type="SAM" id="MobiDB-lite"/>
    </source>
</evidence>
<accession>A0A0D1ZCR6</accession>
<name>A0A0D1ZCR6_9EURO</name>
<dbReference type="RefSeq" id="XP_016245717.1">
    <property type="nucleotide sequence ID" value="XM_016395861.1"/>
</dbReference>
<dbReference type="HOGENOM" id="CLU_1089906_0_0_1"/>
<organism evidence="2 3">
    <name type="scientific">Cladophialophora immunda</name>
    <dbReference type="NCBI Taxonomy" id="569365"/>
    <lineage>
        <taxon>Eukaryota</taxon>
        <taxon>Fungi</taxon>
        <taxon>Dikarya</taxon>
        <taxon>Ascomycota</taxon>
        <taxon>Pezizomycotina</taxon>
        <taxon>Eurotiomycetes</taxon>
        <taxon>Chaetothyriomycetidae</taxon>
        <taxon>Chaetothyriales</taxon>
        <taxon>Herpotrichiellaceae</taxon>
        <taxon>Cladophialophora</taxon>
    </lineage>
</organism>
<feature type="compositionally biased region" description="Basic and acidic residues" evidence="1">
    <location>
        <begin position="231"/>
        <end position="246"/>
    </location>
</feature>
<dbReference type="STRING" id="569365.A0A0D1ZCR6"/>